<keyword evidence="4" id="KW-1185">Reference proteome</keyword>
<reference evidence="3 4" key="1">
    <citation type="submission" date="2018-03" db="EMBL/GenBank/DDBJ databases">
        <title>Cereibacter changlensis.</title>
        <authorList>
            <person name="Meyer T.E."/>
            <person name="Miller S."/>
            <person name="Lodha T."/>
            <person name="Gandham S."/>
            <person name="Chintalapati S."/>
            <person name="Chintalapati V.R."/>
        </authorList>
    </citation>
    <scope>NUCLEOTIDE SEQUENCE [LARGE SCALE GENOMIC DNA]</scope>
    <source>
        <strain evidence="3 4">JA139</strain>
    </source>
</reference>
<feature type="domain" description="Tyr recombinase" evidence="2">
    <location>
        <begin position="2"/>
        <end position="183"/>
    </location>
</feature>
<proteinExistence type="predicted"/>
<evidence type="ECO:0000313" key="4">
    <source>
        <dbReference type="Proteomes" id="UP000241010"/>
    </source>
</evidence>
<dbReference type="PROSITE" id="PS51898">
    <property type="entry name" value="TYR_RECOMBINASE"/>
    <property type="match status" value="1"/>
</dbReference>
<name>A0A2T4JWX1_9RHOB</name>
<accession>A0A2T4JWX1</accession>
<dbReference type="InterPro" id="IPR013762">
    <property type="entry name" value="Integrase-like_cat_sf"/>
</dbReference>
<evidence type="ECO:0000259" key="2">
    <source>
        <dbReference type="PROSITE" id="PS51898"/>
    </source>
</evidence>
<dbReference type="Gene3D" id="1.10.443.10">
    <property type="entry name" value="Intergrase catalytic core"/>
    <property type="match status" value="1"/>
</dbReference>
<protein>
    <recommendedName>
        <fullName evidence="2">Tyr recombinase domain-containing protein</fullName>
    </recommendedName>
</protein>
<sequence>MTKQRAMTRSEAAKFIRAARAREQHHIARFVLIALYTGTRKEAILNLRLGGPSTVGGWIDLEAGVIYRRGSGERATKKRRTPAKLPRQILAHARRWKASGSTWAIEWRGSRVADIKMAWGKIAVEAELGWHPTPHTLKHTAITWAIQRGASITDAAGFFATSTETIERVYWHHSPHFQEGAVRAMEARR</sequence>
<comment type="caution">
    <text evidence="3">The sequence shown here is derived from an EMBL/GenBank/DDBJ whole genome shotgun (WGS) entry which is preliminary data.</text>
</comment>
<dbReference type="AlphaFoldDB" id="A0A2T4JWX1"/>
<gene>
    <name evidence="3" type="ORF">C5F48_07290</name>
</gene>
<dbReference type="GO" id="GO:0015074">
    <property type="term" value="P:DNA integration"/>
    <property type="evidence" value="ECO:0007669"/>
    <property type="project" value="InterPro"/>
</dbReference>
<dbReference type="InterPro" id="IPR002104">
    <property type="entry name" value="Integrase_catalytic"/>
</dbReference>
<dbReference type="InterPro" id="IPR011010">
    <property type="entry name" value="DNA_brk_join_enz"/>
</dbReference>
<dbReference type="GO" id="GO:0006310">
    <property type="term" value="P:DNA recombination"/>
    <property type="evidence" value="ECO:0007669"/>
    <property type="project" value="UniProtKB-KW"/>
</dbReference>
<dbReference type="SUPFAM" id="SSF56349">
    <property type="entry name" value="DNA breaking-rejoining enzymes"/>
    <property type="match status" value="1"/>
</dbReference>
<organism evidence="3 4">
    <name type="scientific">Cereibacter changlensis JA139</name>
    <dbReference type="NCBI Taxonomy" id="1188249"/>
    <lineage>
        <taxon>Bacteria</taxon>
        <taxon>Pseudomonadati</taxon>
        <taxon>Pseudomonadota</taxon>
        <taxon>Alphaproteobacteria</taxon>
        <taxon>Rhodobacterales</taxon>
        <taxon>Paracoccaceae</taxon>
        <taxon>Cereibacter</taxon>
    </lineage>
</organism>
<dbReference type="GO" id="GO:0003677">
    <property type="term" value="F:DNA binding"/>
    <property type="evidence" value="ECO:0007669"/>
    <property type="project" value="InterPro"/>
</dbReference>
<dbReference type="Proteomes" id="UP000241010">
    <property type="component" value="Unassembled WGS sequence"/>
</dbReference>
<dbReference type="EMBL" id="PZKG01000023">
    <property type="protein sequence ID" value="PTE22376.1"/>
    <property type="molecule type" value="Genomic_DNA"/>
</dbReference>
<evidence type="ECO:0000313" key="3">
    <source>
        <dbReference type="EMBL" id="PTE22376.1"/>
    </source>
</evidence>
<dbReference type="Pfam" id="PF00589">
    <property type="entry name" value="Phage_integrase"/>
    <property type="match status" value="1"/>
</dbReference>
<keyword evidence="1" id="KW-0233">DNA recombination</keyword>
<evidence type="ECO:0000256" key="1">
    <source>
        <dbReference type="ARBA" id="ARBA00023172"/>
    </source>
</evidence>